<comment type="subcellular location">
    <subcellularLocation>
        <location evidence="2">Golgi apparatus membrane</location>
        <topology evidence="2">Single-pass type II membrane protein</topology>
    </subcellularLocation>
</comment>
<dbReference type="OrthoDB" id="6479716at2759"/>
<evidence type="ECO:0000256" key="1">
    <source>
        <dbReference type="ARBA" id="ARBA00001936"/>
    </source>
</evidence>
<evidence type="ECO:0000256" key="11">
    <source>
        <dbReference type="ARBA" id="ARBA00022989"/>
    </source>
</evidence>
<dbReference type="UniPathway" id="UPA00378"/>
<feature type="region of interest" description="Disordered" evidence="21">
    <location>
        <begin position="473"/>
        <end position="500"/>
    </location>
</feature>
<dbReference type="OMA" id="NMKGKFD"/>
<dbReference type="GO" id="GO:0000139">
    <property type="term" value="C:Golgi membrane"/>
    <property type="evidence" value="ECO:0007669"/>
    <property type="project" value="UniProtKB-SubCell"/>
</dbReference>
<accession>B0XF90</accession>
<evidence type="ECO:0000256" key="9">
    <source>
        <dbReference type="ARBA" id="ARBA00022723"/>
    </source>
</evidence>
<evidence type="ECO:0000256" key="2">
    <source>
        <dbReference type="ARBA" id="ARBA00004323"/>
    </source>
</evidence>
<dbReference type="VEuPathDB" id="VectorBase:CQUJHB001961"/>
<keyword evidence="11" id="KW-1133">Transmembrane helix</keyword>
<evidence type="ECO:0000256" key="3">
    <source>
        <dbReference type="ARBA" id="ARBA00004922"/>
    </source>
</evidence>
<dbReference type="GO" id="GO:0035269">
    <property type="term" value="P:protein O-linked glycosylation via mannose"/>
    <property type="evidence" value="ECO:0007669"/>
    <property type="project" value="TreeGrafter"/>
</dbReference>
<dbReference type="FunCoup" id="B0XF90">
    <property type="interactions" value="292"/>
</dbReference>
<name>B0XF90_CULQU</name>
<evidence type="ECO:0000256" key="18">
    <source>
        <dbReference type="ARBA" id="ARBA00032181"/>
    </source>
</evidence>
<comment type="cofactor">
    <cofactor evidence="1">
        <name>Mn(2+)</name>
        <dbReference type="ChEBI" id="CHEBI:29035"/>
    </cofactor>
</comment>
<dbReference type="eggNOG" id="KOG3765">
    <property type="taxonomic scope" value="Eukaryota"/>
</dbReference>
<dbReference type="InterPro" id="IPR043189">
    <property type="entry name" value="B4GAT1"/>
</dbReference>
<dbReference type="Pfam" id="PF13896">
    <property type="entry name" value="Glyco_transf_49"/>
    <property type="match status" value="1"/>
</dbReference>
<evidence type="ECO:0000313" key="23">
    <source>
        <dbReference type="EnsemblMetazoa" id="CPIJ017866-PA"/>
    </source>
</evidence>
<dbReference type="PANTHER" id="PTHR46420:SF1">
    <property type="entry name" value="BETA-1,4-GLUCURONYLTRANSFERASE 1"/>
    <property type="match status" value="1"/>
</dbReference>
<keyword evidence="12" id="KW-0333">Golgi apparatus</keyword>
<evidence type="ECO:0000256" key="14">
    <source>
        <dbReference type="ARBA" id="ARBA00023180"/>
    </source>
</evidence>
<keyword evidence="15" id="KW-0464">Manganese</keyword>
<sequence>MASILLLLVYVTCRLWNLSIASVLALTLSNVFLTVRLLHNGDCSNGSGDRYGGSSADGDIVSLVPRAPILTPATCLEYVLADTLTNNTDKAVFSGLDLRLGRWDSRRMYKFFDFAVVGERFPELSERYSVCLATQSSLEKIYSLVQVSHHWSGPISAAIFAAGNDELYLLQIYLSYLRNCFKTIRERVSFHLALPKERAPTHLKSIHVGDFTKFDCAKPEATLNDLIKLRKADTNKWRIKNPYPQNHLRNVARKGCQSTYVFLTDVDIIPSVNFAEHLDKFLRTQRAPHGGHGAQQTAFVVPTYELDERVRFPRNKTDLIRLANKGLARPFHHKVFIYNQFATNFSRWQADIFDGEMTRVSHNVTNFEFLYEPFYVAPDTVPPHDERFLGYGYTRNTQVYEMFVAGYQFQVLTPLFTVHWGLQNKKSRPAWRERQNNVNRKYFEIFKREVFARYHKDPLRMLLPKKVQKQHGVGGGAGGGNVVAAGGDAGGGGGGEKTGR</sequence>
<dbReference type="GO" id="GO:0046872">
    <property type="term" value="F:metal ion binding"/>
    <property type="evidence" value="ECO:0007669"/>
    <property type="project" value="UniProtKB-KW"/>
</dbReference>
<proteinExistence type="inferred from homology"/>
<keyword evidence="8" id="KW-0812">Transmembrane</keyword>
<evidence type="ECO:0000256" key="10">
    <source>
        <dbReference type="ARBA" id="ARBA00022968"/>
    </source>
</evidence>
<keyword evidence="13" id="KW-0472">Membrane</keyword>
<evidence type="ECO:0000256" key="21">
    <source>
        <dbReference type="SAM" id="MobiDB-lite"/>
    </source>
</evidence>
<keyword evidence="9" id="KW-0479">Metal-binding</keyword>
<dbReference type="EnsemblMetazoa" id="CPIJ017866-RA">
    <property type="protein sequence ID" value="CPIJ017866-PA"/>
    <property type="gene ID" value="CPIJ017866"/>
</dbReference>
<reference evidence="23" key="2">
    <citation type="submission" date="2021-02" db="UniProtKB">
        <authorList>
            <consortium name="EnsemblMetazoa"/>
        </authorList>
    </citation>
    <scope>IDENTIFICATION</scope>
    <source>
        <strain evidence="23">JHB</strain>
    </source>
</reference>
<gene>
    <name evidence="23" type="primary">6051969</name>
    <name evidence="22" type="ORF">CpipJ_CPIJ017866</name>
</gene>
<evidence type="ECO:0000313" key="24">
    <source>
        <dbReference type="Proteomes" id="UP000002320"/>
    </source>
</evidence>
<evidence type="ECO:0000256" key="6">
    <source>
        <dbReference type="ARBA" id="ARBA00022676"/>
    </source>
</evidence>
<dbReference type="Proteomes" id="UP000002320">
    <property type="component" value="Unassembled WGS sequence"/>
</dbReference>
<keyword evidence="14" id="KW-0325">Glycoprotein</keyword>
<reference evidence="22" key="1">
    <citation type="submission" date="2007-03" db="EMBL/GenBank/DDBJ databases">
        <title>Annotation of Culex pipiens quinquefasciatus.</title>
        <authorList>
            <consortium name="The Broad Institute Genome Sequencing Platform"/>
            <person name="Atkinson P.W."/>
            <person name="Hemingway J."/>
            <person name="Christensen B.M."/>
            <person name="Higgs S."/>
            <person name="Kodira C."/>
            <person name="Hannick L."/>
            <person name="Megy K."/>
            <person name="O'Leary S."/>
            <person name="Pearson M."/>
            <person name="Haas B.J."/>
            <person name="Mauceli E."/>
            <person name="Wortman J.R."/>
            <person name="Lee N.H."/>
            <person name="Guigo R."/>
            <person name="Stanke M."/>
            <person name="Alvarado L."/>
            <person name="Amedeo P."/>
            <person name="Antoine C.H."/>
            <person name="Arensburger P."/>
            <person name="Bidwell S.L."/>
            <person name="Crawford M."/>
            <person name="Camaro F."/>
            <person name="Devon K."/>
            <person name="Engels R."/>
            <person name="Hammond M."/>
            <person name="Howarth C."/>
            <person name="Koehrsen M."/>
            <person name="Lawson D."/>
            <person name="Montgomery P."/>
            <person name="Nene V."/>
            <person name="Nusbaum C."/>
            <person name="Puiu D."/>
            <person name="Romero-Severson J."/>
            <person name="Severson D.W."/>
            <person name="Shumway M."/>
            <person name="Sisk P."/>
            <person name="Stolte C."/>
            <person name="Zeng Q."/>
            <person name="Eisenstadt E."/>
            <person name="Fraser-Liggett C."/>
            <person name="Strausberg R."/>
            <person name="Galagan J."/>
            <person name="Birren B."/>
            <person name="Collins F.H."/>
        </authorList>
    </citation>
    <scope>NUCLEOTIDE SEQUENCE [LARGE SCALE GENOMIC DNA]</scope>
    <source>
        <strain evidence="22">JHB</strain>
    </source>
</reference>
<keyword evidence="10" id="KW-0735">Signal-anchor</keyword>
<keyword evidence="7 22" id="KW-0808">Transferase</keyword>
<evidence type="ECO:0000256" key="20">
    <source>
        <dbReference type="ARBA" id="ARBA00047852"/>
    </source>
</evidence>
<evidence type="ECO:0000256" key="13">
    <source>
        <dbReference type="ARBA" id="ARBA00023136"/>
    </source>
</evidence>
<comment type="catalytic activity">
    <reaction evidence="20">
        <text>3-O-[beta-D-Xyl-(1-&gt;4)-Rib-ol-P-Rib-ol-P-3-beta-D-GalNAc-(1-&gt;3)-beta-D-GlcNAc-(1-&gt;4)-(O-6-P-alpha-D-Man)]-Thr-[protein] + UDP-alpha-D-glucuronate = 3-O-[beta-D-GlcA-(1-&gt;3)-beta-D-Xyl-(1-&gt;4)-Rib-ol-P-Rib-ol-P-3-beta-D-GalNAc-(1-&gt;3)-beta-D-GlcNAc-(1-&gt;4)-(O-6-P-alpha-D-Man)]-Thr-[protein] + UDP + H(+)</text>
        <dbReference type="Rhea" id="RHEA:46860"/>
        <dbReference type="Rhea" id="RHEA-COMP:15023"/>
        <dbReference type="Rhea" id="RHEA-COMP:17482"/>
        <dbReference type="ChEBI" id="CHEBI:15378"/>
        <dbReference type="ChEBI" id="CHEBI:58052"/>
        <dbReference type="ChEBI" id="CHEBI:58223"/>
        <dbReference type="ChEBI" id="CHEBI:142405"/>
        <dbReference type="ChEBI" id="CHEBI:177336"/>
    </reaction>
</comment>
<evidence type="ECO:0000256" key="15">
    <source>
        <dbReference type="ARBA" id="ARBA00023211"/>
    </source>
</evidence>
<dbReference type="EMBL" id="DS232909">
    <property type="protein sequence ID" value="EDS26556.1"/>
    <property type="molecule type" value="Genomic_DNA"/>
</dbReference>
<evidence type="ECO:0000256" key="19">
    <source>
        <dbReference type="ARBA" id="ARBA00033291"/>
    </source>
</evidence>
<comment type="pathway">
    <text evidence="3">Protein modification; protein glycosylation.</text>
</comment>
<evidence type="ECO:0000256" key="12">
    <source>
        <dbReference type="ARBA" id="ARBA00023034"/>
    </source>
</evidence>
<evidence type="ECO:0000256" key="8">
    <source>
        <dbReference type="ARBA" id="ARBA00022692"/>
    </source>
</evidence>
<keyword evidence="6" id="KW-0328">Glycosyltransferase</keyword>
<dbReference type="STRING" id="7176.B0XF90"/>
<evidence type="ECO:0000313" key="22">
    <source>
        <dbReference type="EMBL" id="EDS26556.1"/>
    </source>
</evidence>
<dbReference type="InParanoid" id="B0XF90"/>
<evidence type="ECO:0000256" key="17">
    <source>
        <dbReference type="ARBA" id="ARBA00032175"/>
    </source>
</evidence>
<evidence type="ECO:0000256" key="5">
    <source>
        <dbReference type="ARBA" id="ARBA00017962"/>
    </source>
</evidence>
<dbReference type="HOGENOM" id="CLU_019238_5_1_1"/>
<evidence type="ECO:0000256" key="16">
    <source>
        <dbReference type="ARBA" id="ARBA00030723"/>
    </source>
</evidence>
<protein>
    <recommendedName>
        <fullName evidence="5">Beta-1,4-glucuronyltransferase 1</fullName>
    </recommendedName>
    <alternativeName>
        <fullName evidence="16">I-beta-1,3-N-acetylglucosaminyltransferase</fullName>
    </alternativeName>
    <alternativeName>
        <fullName evidence="19">N-acetyllactosaminide beta-1,3-N-acetylglucosaminyltransferase</fullName>
    </alternativeName>
    <alternativeName>
        <fullName evidence="17">Poly-N-acetyllactosamine extension enzyme</fullName>
    </alternativeName>
    <alternativeName>
        <fullName evidence="18">UDP-GlcNAc:betaGal beta-1,3-N-acetylglucosaminyltransferase 1</fullName>
    </alternativeName>
</protein>
<dbReference type="PANTHER" id="PTHR46420">
    <property type="entry name" value="BETA-1,4-GLUCURONYLTRANSFERASE 1"/>
    <property type="match status" value="1"/>
</dbReference>
<dbReference type="VEuPathDB" id="VectorBase:CPIJ017866"/>
<dbReference type="KEGG" id="cqu:CpipJ_CPIJ017866"/>
<keyword evidence="24" id="KW-1185">Reference proteome</keyword>
<organism>
    <name type="scientific">Culex quinquefasciatus</name>
    <name type="common">Southern house mosquito</name>
    <name type="synonym">Culex pungens</name>
    <dbReference type="NCBI Taxonomy" id="7176"/>
    <lineage>
        <taxon>Eukaryota</taxon>
        <taxon>Metazoa</taxon>
        <taxon>Ecdysozoa</taxon>
        <taxon>Arthropoda</taxon>
        <taxon>Hexapoda</taxon>
        <taxon>Insecta</taxon>
        <taxon>Pterygota</taxon>
        <taxon>Neoptera</taxon>
        <taxon>Endopterygota</taxon>
        <taxon>Diptera</taxon>
        <taxon>Nematocera</taxon>
        <taxon>Culicoidea</taxon>
        <taxon>Culicidae</taxon>
        <taxon>Culicinae</taxon>
        <taxon>Culicini</taxon>
        <taxon>Culex</taxon>
        <taxon>Culex</taxon>
    </lineage>
</organism>
<dbReference type="GO" id="GO:0015020">
    <property type="term" value="F:glucuronosyltransferase activity"/>
    <property type="evidence" value="ECO:0007669"/>
    <property type="project" value="InterPro"/>
</dbReference>
<comment type="similarity">
    <text evidence="4">Belongs to the glycosyltransferase 49 family.</text>
</comment>
<evidence type="ECO:0000256" key="7">
    <source>
        <dbReference type="ARBA" id="ARBA00022679"/>
    </source>
</evidence>
<evidence type="ECO:0000256" key="4">
    <source>
        <dbReference type="ARBA" id="ARBA00008539"/>
    </source>
</evidence>
<dbReference type="AlphaFoldDB" id="B0XF90"/>